<dbReference type="Pfam" id="PF13545">
    <property type="entry name" value="HTH_Crp_2"/>
    <property type="match status" value="1"/>
</dbReference>
<dbReference type="Gene3D" id="2.60.120.10">
    <property type="entry name" value="Jelly Rolls"/>
    <property type="match status" value="1"/>
</dbReference>
<organism evidence="6 7">
    <name type="scientific">Rhizobium metallidurans</name>
    <dbReference type="NCBI Taxonomy" id="1265931"/>
    <lineage>
        <taxon>Bacteria</taxon>
        <taxon>Pseudomonadati</taxon>
        <taxon>Pseudomonadota</taxon>
        <taxon>Alphaproteobacteria</taxon>
        <taxon>Hyphomicrobiales</taxon>
        <taxon>Rhizobiaceae</taxon>
        <taxon>Rhizobium/Agrobacterium group</taxon>
        <taxon>Rhizobium</taxon>
    </lineage>
</organism>
<accession>A0A7W6GCU4</accession>
<evidence type="ECO:0000256" key="1">
    <source>
        <dbReference type="ARBA" id="ARBA00023015"/>
    </source>
</evidence>
<dbReference type="InterPro" id="IPR000595">
    <property type="entry name" value="cNMP-bd_dom"/>
</dbReference>
<keyword evidence="3" id="KW-0804">Transcription</keyword>
<dbReference type="CDD" id="cd00038">
    <property type="entry name" value="CAP_ED"/>
    <property type="match status" value="1"/>
</dbReference>
<evidence type="ECO:0000259" key="5">
    <source>
        <dbReference type="PROSITE" id="PS51063"/>
    </source>
</evidence>
<name>A0A7W6GCU4_9HYPH</name>
<dbReference type="SUPFAM" id="SSF46785">
    <property type="entry name" value="Winged helix' DNA-binding domain"/>
    <property type="match status" value="1"/>
</dbReference>
<keyword evidence="7" id="KW-1185">Reference proteome</keyword>
<protein>
    <submittedName>
        <fullName evidence="6">CRP-like cAMP-binding protein</fullName>
    </submittedName>
</protein>
<dbReference type="InterPro" id="IPR050397">
    <property type="entry name" value="Env_Response_Regulators"/>
</dbReference>
<dbReference type="SMART" id="SM00100">
    <property type="entry name" value="cNMP"/>
    <property type="match status" value="1"/>
</dbReference>
<evidence type="ECO:0000313" key="7">
    <source>
        <dbReference type="Proteomes" id="UP000582090"/>
    </source>
</evidence>
<evidence type="ECO:0000256" key="2">
    <source>
        <dbReference type="ARBA" id="ARBA00023125"/>
    </source>
</evidence>
<dbReference type="GO" id="GO:0003700">
    <property type="term" value="F:DNA-binding transcription factor activity"/>
    <property type="evidence" value="ECO:0007669"/>
    <property type="project" value="TreeGrafter"/>
</dbReference>
<evidence type="ECO:0000256" key="3">
    <source>
        <dbReference type="ARBA" id="ARBA00023163"/>
    </source>
</evidence>
<evidence type="ECO:0000259" key="4">
    <source>
        <dbReference type="PROSITE" id="PS50042"/>
    </source>
</evidence>
<comment type="caution">
    <text evidence="6">The sequence shown here is derived from an EMBL/GenBank/DDBJ whole genome shotgun (WGS) entry which is preliminary data.</text>
</comment>
<feature type="domain" description="HTH crp-type" evidence="5">
    <location>
        <begin position="154"/>
        <end position="222"/>
    </location>
</feature>
<dbReference type="InterPro" id="IPR036388">
    <property type="entry name" value="WH-like_DNA-bd_sf"/>
</dbReference>
<keyword evidence="2" id="KW-0238">DNA-binding</keyword>
<dbReference type="SUPFAM" id="SSF51206">
    <property type="entry name" value="cAMP-binding domain-like"/>
    <property type="match status" value="1"/>
</dbReference>
<dbReference type="RefSeq" id="WP_183900564.1">
    <property type="nucleotide sequence ID" value="NZ_JACIDW010000007.1"/>
</dbReference>
<dbReference type="PANTHER" id="PTHR24567">
    <property type="entry name" value="CRP FAMILY TRANSCRIPTIONAL REGULATORY PROTEIN"/>
    <property type="match status" value="1"/>
</dbReference>
<dbReference type="PROSITE" id="PS51063">
    <property type="entry name" value="HTH_CRP_2"/>
    <property type="match status" value="1"/>
</dbReference>
<keyword evidence="1" id="KW-0805">Transcription regulation</keyword>
<proteinExistence type="predicted"/>
<dbReference type="InterPro" id="IPR012318">
    <property type="entry name" value="HTH_CRP"/>
</dbReference>
<dbReference type="EMBL" id="JACIDW010000007">
    <property type="protein sequence ID" value="MBB3964961.1"/>
    <property type="molecule type" value="Genomic_DNA"/>
</dbReference>
<dbReference type="PANTHER" id="PTHR24567:SF74">
    <property type="entry name" value="HTH-TYPE TRANSCRIPTIONAL REGULATOR ARCR"/>
    <property type="match status" value="1"/>
</dbReference>
<dbReference type="AlphaFoldDB" id="A0A7W6GCU4"/>
<feature type="domain" description="Cyclic nucleotide-binding" evidence="4">
    <location>
        <begin position="20"/>
        <end position="102"/>
    </location>
</feature>
<dbReference type="Gene3D" id="1.10.10.10">
    <property type="entry name" value="Winged helix-like DNA-binding domain superfamily/Winged helix DNA-binding domain"/>
    <property type="match status" value="1"/>
</dbReference>
<gene>
    <name evidence="6" type="ORF">GGQ67_002628</name>
</gene>
<dbReference type="Pfam" id="PF00027">
    <property type="entry name" value="cNMP_binding"/>
    <property type="match status" value="1"/>
</dbReference>
<sequence>MTTGLKPSNVHKAMLGETILFSGLNRDERNALLASATIVRYQMHDMLFHQGERGEYFYCVLTGFARLYRLGDDNQEGDIRICEPGDSFAECLVTDGGDYRYAAQAMEHSIFARFNLEQVRALLDHRPHIGMAIMRSLSRHLLSTIDCLASDRMQTAPQRVATYLLTHCKQEGVAAKMRLPFQKSLLARKLGLAPEALSRAFSSLRAAGVTVSGRSIEISNLNVLKTIPAITSRHAP</sequence>
<dbReference type="GO" id="GO:0005829">
    <property type="term" value="C:cytosol"/>
    <property type="evidence" value="ECO:0007669"/>
    <property type="project" value="TreeGrafter"/>
</dbReference>
<evidence type="ECO:0000313" key="6">
    <source>
        <dbReference type="EMBL" id="MBB3964961.1"/>
    </source>
</evidence>
<reference evidence="6 7" key="1">
    <citation type="submission" date="2020-08" db="EMBL/GenBank/DDBJ databases">
        <title>Genomic Encyclopedia of Type Strains, Phase IV (KMG-IV): sequencing the most valuable type-strain genomes for metagenomic binning, comparative biology and taxonomic classification.</title>
        <authorList>
            <person name="Goeker M."/>
        </authorList>
    </citation>
    <scope>NUCLEOTIDE SEQUENCE [LARGE SCALE GENOMIC DNA]</scope>
    <source>
        <strain evidence="6 7">DSM 26575</strain>
    </source>
</reference>
<dbReference type="Proteomes" id="UP000582090">
    <property type="component" value="Unassembled WGS sequence"/>
</dbReference>
<dbReference type="InterPro" id="IPR014710">
    <property type="entry name" value="RmlC-like_jellyroll"/>
</dbReference>
<dbReference type="InterPro" id="IPR018490">
    <property type="entry name" value="cNMP-bd_dom_sf"/>
</dbReference>
<dbReference type="PROSITE" id="PS50042">
    <property type="entry name" value="CNMP_BINDING_3"/>
    <property type="match status" value="1"/>
</dbReference>
<dbReference type="InterPro" id="IPR036390">
    <property type="entry name" value="WH_DNA-bd_sf"/>
</dbReference>
<dbReference type="SMART" id="SM00419">
    <property type="entry name" value="HTH_CRP"/>
    <property type="match status" value="1"/>
</dbReference>
<dbReference type="GO" id="GO:0003677">
    <property type="term" value="F:DNA binding"/>
    <property type="evidence" value="ECO:0007669"/>
    <property type="project" value="UniProtKB-KW"/>
</dbReference>